<dbReference type="Proteomes" id="UP000526233">
    <property type="component" value="Unassembled WGS sequence"/>
</dbReference>
<dbReference type="RefSeq" id="WP_171380168.1">
    <property type="nucleotide sequence ID" value="NZ_PKQI01000003.1"/>
</dbReference>
<accession>A0A7Y3TBG0</accession>
<dbReference type="AlphaFoldDB" id="A0A7Y3TBG0"/>
<comment type="caution">
    <text evidence="1">The sequence shown here is derived from an EMBL/GenBank/DDBJ whole genome shotgun (WGS) entry which is preliminary data.</text>
</comment>
<evidence type="ECO:0000313" key="2">
    <source>
        <dbReference type="Proteomes" id="UP000526233"/>
    </source>
</evidence>
<dbReference type="EMBL" id="PKQI01000003">
    <property type="protein sequence ID" value="NNV22652.1"/>
    <property type="molecule type" value="Genomic_DNA"/>
</dbReference>
<evidence type="ECO:0000313" key="1">
    <source>
        <dbReference type="EMBL" id="NNV22652.1"/>
    </source>
</evidence>
<organism evidence="1 2">
    <name type="scientific">Brucella pseudogrignonensis</name>
    <dbReference type="NCBI Taxonomy" id="419475"/>
    <lineage>
        <taxon>Bacteria</taxon>
        <taxon>Pseudomonadati</taxon>
        <taxon>Pseudomonadota</taxon>
        <taxon>Alphaproteobacteria</taxon>
        <taxon>Hyphomicrobiales</taxon>
        <taxon>Brucellaceae</taxon>
        <taxon>Brucella/Ochrobactrum group</taxon>
        <taxon>Brucella</taxon>
    </lineage>
</organism>
<protein>
    <recommendedName>
        <fullName evidence="3">Phage tail protein</fullName>
    </recommendedName>
</protein>
<name>A0A7Y3TBG0_9HYPH</name>
<reference evidence="1 2" key="1">
    <citation type="submission" date="2018-11" db="EMBL/GenBank/DDBJ databases">
        <title>Genome sequencing and analysis.</title>
        <authorList>
            <person name="Huang Y.-T."/>
        </authorList>
    </citation>
    <scope>NUCLEOTIDE SEQUENCE [LARGE SCALE GENOMIC DNA]</scope>
    <source>
        <strain evidence="1 2">SHIN</strain>
    </source>
</reference>
<proteinExistence type="predicted"/>
<gene>
    <name evidence="1" type="ORF">EHE22_19770</name>
</gene>
<evidence type="ECO:0008006" key="3">
    <source>
        <dbReference type="Google" id="ProtNLM"/>
    </source>
</evidence>
<sequence length="115" mass="12226">MAEKIELSGVRAKLKAHKDANAGERTVTLSESGISCTVPNFINHGLWMKAQRVAKGDTPKAQAAFVCEVVRFEGEKLTLTDLAELVPAGDTLQLIGEVFGGKDDNAEGESGNVLN</sequence>